<dbReference type="InterPro" id="IPR025339">
    <property type="entry name" value="DUF4245"/>
</dbReference>
<dbReference type="EMBL" id="BJXA01000027">
    <property type="protein sequence ID" value="GEM39750.1"/>
    <property type="molecule type" value="Genomic_DNA"/>
</dbReference>
<keyword evidence="4" id="KW-1185">Reference proteome</keyword>
<accession>A0A511MGE3</accession>
<sequence length="227" mass="24188">MTARVGPDDCLTRTETGVHPARSIGVRADGPDARVDTECVSPQKPRIMNDYRDLFWSLIPLVLIAVVFAGLASQCSFAAKGPTQGQIPHFDAKAALTSDARSLPFPIRNPAVPTDWTPNSGSRENISGNGGGPISTVGYITNHGAYMRFSQSSATEEALSRFVLGSRYATGTEQIGDQKWIVYAEPGSESAWITDLGQARVLITGAGQRESFVTLAQAITAAPPIKP</sequence>
<keyword evidence="2" id="KW-1133">Transmembrane helix</keyword>
<proteinExistence type="predicted"/>
<dbReference type="AlphaFoldDB" id="A0A511MGE3"/>
<evidence type="ECO:0000256" key="2">
    <source>
        <dbReference type="SAM" id="Phobius"/>
    </source>
</evidence>
<feature type="transmembrane region" description="Helical" evidence="2">
    <location>
        <begin position="54"/>
        <end position="72"/>
    </location>
</feature>
<protein>
    <recommendedName>
        <fullName evidence="5">DUF4245 domain-containing protein</fullName>
    </recommendedName>
</protein>
<keyword evidence="2" id="KW-0472">Membrane</keyword>
<evidence type="ECO:0000256" key="1">
    <source>
        <dbReference type="SAM" id="MobiDB-lite"/>
    </source>
</evidence>
<evidence type="ECO:0008006" key="5">
    <source>
        <dbReference type="Google" id="ProtNLM"/>
    </source>
</evidence>
<evidence type="ECO:0000313" key="3">
    <source>
        <dbReference type="EMBL" id="GEM39750.1"/>
    </source>
</evidence>
<dbReference type="Pfam" id="PF14030">
    <property type="entry name" value="DUF4245"/>
    <property type="match status" value="1"/>
</dbReference>
<organism evidence="3 4">
    <name type="scientific">Nocardia ninae NBRC 108245</name>
    <dbReference type="NCBI Taxonomy" id="1210091"/>
    <lineage>
        <taxon>Bacteria</taxon>
        <taxon>Bacillati</taxon>
        <taxon>Actinomycetota</taxon>
        <taxon>Actinomycetes</taxon>
        <taxon>Mycobacteriales</taxon>
        <taxon>Nocardiaceae</taxon>
        <taxon>Nocardia</taxon>
    </lineage>
</organism>
<evidence type="ECO:0000313" key="4">
    <source>
        <dbReference type="Proteomes" id="UP000321424"/>
    </source>
</evidence>
<feature type="region of interest" description="Disordered" evidence="1">
    <location>
        <begin position="107"/>
        <end position="128"/>
    </location>
</feature>
<keyword evidence="2" id="KW-0812">Transmembrane</keyword>
<gene>
    <name evidence="3" type="ORF">NN4_42690</name>
</gene>
<reference evidence="3 4" key="1">
    <citation type="submission" date="2019-07" db="EMBL/GenBank/DDBJ databases">
        <title>Whole genome shotgun sequence of Nocardia ninae NBRC 108245.</title>
        <authorList>
            <person name="Hosoyama A."/>
            <person name="Uohara A."/>
            <person name="Ohji S."/>
            <person name="Ichikawa N."/>
        </authorList>
    </citation>
    <scope>NUCLEOTIDE SEQUENCE [LARGE SCALE GENOMIC DNA]</scope>
    <source>
        <strain evidence="3 4">NBRC 108245</strain>
    </source>
</reference>
<dbReference type="Proteomes" id="UP000321424">
    <property type="component" value="Unassembled WGS sequence"/>
</dbReference>
<comment type="caution">
    <text evidence="3">The sequence shown here is derived from an EMBL/GenBank/DDBJ whole genome shotgun (WGS) entry which is preliminary data.</text>
</comment>
<feature type="compositionally biased region" description="Polar residues" evidence="1">
    <location>
        <begin position="116"/>
        <end position="127"/>
    </location>
</feature>
<name>A0A511MGE3_9NOCA</name>